<keyword evidence="4" id="KW-1185">Reference proteome</keyword>
<dbReference type="GO" id="GO:0016757">
    <property type="term" value="F:glycosyltransferase activity"/>
    <property type="evidence" value="ECO:0007669"/>
    <property type="project" value="UniProtKB-KW"/>
</dbReference>
<dbReference type="CDD" id="cd00761">
    <property type="entry name" value="Glyco_tranf_GTA_type"/>
    <property type="match status" value="1"/>
</dbReference>
<feature type="domain" description="Glycosyltransferase 2-like" evidence="2">
    <location>
        <begin position="11"/>
        <end position="142"/>
    </location>
</feature>
<reference evidence="3 4" key="1">
    <citation type="submission" date="2023-06" db="EMBL/GenBank/DDBJ databases">
        <title>Novel species in genus Planococcus.</title>
        <authorList>
            <person name="Ning S."/>
        </authorList>
    </citation>
    <scope>NUCLEOTIDE SEQUENCE [LARGE SCALE GENOMIC DNA]</scope>
    <source>
        <strain evidence="3 4">N064</strain>
    </source>
</reference>
<organism evidence="3 4">
    <name type="scientific">Planococcus liqunii</name>
    <dbReference type="NCBI Taxonomy" id="3058394"/>
    <lineage>
        <taxon>Bacteria</taxon>
        <taxon>Bacillati</taxon>
        <taxon>Bacillota</taxon>
        <taxon>Bacilli</taxon>
        <taxon>Bacillales</taxon>
        <taxon>Caryophanaceae</taxon>
        <taxon>Planococcus</taxon>
    </lineage>
</organism>
<dbReference type="SUPFAM" id="SSF53448">
    <property type="entry name" value="Nucleotide-diphospho-sugar transferases"/>
    <property type="match status" value="1"/>
</dbReference>
<comment type="similarity">
    <text evidence="1">Belongs to the glycosyltransferase 2 family.</text>
</comment>
<sequence length="309" mass="35963">MEVPINNVLVSIVIPTYGRPEKLKRSIESALSQTYPHIEVVVVDDNNPSTEARLETEQLMSQYTLNENVVYVKHNKNKNGAAARNTGVKNSRGTIISYLDDDDYYLPEKIEKDVYYLMENPTIQGVCCGRITRGKEVPPPQEGDLSKAILLMEFSPTTSTLMFYKDAIQAINGFTESYRRHQDYEFLLRFIKVFKLGRNQECLVVTGVNEGENHLHGNELEELKLKFFNQFDQIIKEIDFKTPGFKKELYTKHYVPVFWDHISKGYVTKAMKVYMRFVFWSPMNFTRKIIQYFFSYIRFLLGSVAHRGD</sequence>
<dbReference type="Pfam" id="PF00535">
    <property type="entry name" value="Glycos_transf_2"/>
    <property type="match status" value="1"/>
</dbReference>
<evidence type="ECO:0000259" key="2">
    <source>
        <dbReference type="Pfam" id="PF00535"/>
    </source>
</evidence>
<proteinExistence type="inferred from homology"/>
<dbReference type="RefSeq" id="WP_301725458.1">
    <property type="nucleotide sequence ID" value="NZ_JAUJWW010000001.1"/>
</dbReference>
<keyword evidence="3" id="KW-0808">Transferase</keyword>
<evidence type="ECO:0000313" key="4">
    <source>
        <dbReference type="Proteomes" id="UP001172054"/>
    </source>
</evidence>
<dbReference type="PANTHER" id="PTHR22916:SF3">
    <property type="entry name" value="UDP-GLCNAC:BETAGAL BETA-1,3-N-ACETYLGLUCOSAMINYLTRANSFERASE-LIKE PROTEIN 1"/>
    <property type="match status" value="1"/>
</dbReference>
<dbReference type="Proteomes" id="UP001172054">
    <property type="component" value="Unassembled WGS sequence"/>
</dbReference>
<accession>A0ABT8MNC6</accession>
<evidence type="ECO:0000313" key="3">
    <source>
        <dbReference type="EMBL" id="MDN7226401.1"/>
    </source>
</evidence>
<dbReference type="EMBL" id="JAUJWW010000001">
    <property type="protein sequence ID" value="MDN7226401.1"/>
    <property type="molecule type" value="Genomic_DNA"/>
</dbReference>
<dbReference type="InterPro" id="IPR001173">
    <property type="entry name" value="Glyco_trans_2-like"/>
</dbReference>
<name>A0ABT8MNC6_9BACL</name>
<protein>
    <submittedName>
        <fullName evidence="3">Glycosyltransferase family 2 protein</fullName>
        <ecNumber evidence="3">2.4.-.-</ecNumber>
    </submittedName>
</protein>
<evidence type="ECO:0000256" key="1">
    <source>
        <dbReference type="ARBA" id="ARBA00006739"/>
    </source>
</evidence>
<gene>
    <name evidence="3" type="ORF">QWY15_03750</name>
</gene>
<dbReference type="PANTHER" id="PTHR22916">
    <property type="entry name" value="GLYCOSYLTRANSFERASE"/>
    <property type="match status" value="1"/>
</dbReference>
<keyword evidence="3" id="KW-0328">Glycosyltransferase</keyword>
<dbReference type="Gene3D" id="3.90.550.10">
    <property type="entry name" value="Spore Coat Polysaccharide Biosynthesis Protein SpsA, Chain A"/>
    <property type="match status" value="1"/>
</dbReference>
<dbReference type="InterPro" id="IPR029044">
    <property type="entry name" value="Nucleotide-diphossugar_trans"/>
</dbReference>
<comment type="caution">
    <text evidence="3">The sequence shown here is derived from an EMBL/GenBank/DDBJ whole genome shotgun (WGS) entry which is preliminary data.</text>
</comment>
<dbReference type="EC" id="2.4.-.-" evidence="3"/>